<dbReference type="AlphaFoldDB" id="A0AAN4Z1Q2"/>
<reference evidence="2" key="1">
    <citation type="submission" date="2022-10" db="EMBL/GenBank/DDBJ databases">
        <title>Genome assembly of Pristionchus species.</title>
        <authorList>
            <person name="Yoshida K."/>
            <person name="Sommer R.J."/>
        </authorList>
    </citation>
    <scope>NUCLEOTIDE SEQUENCE [LARGE SCALE GENOMIC DNA]</scope>
    <source>
        <strain evidence="2">RS5460</strain>
    </source>
</reference>
<proteinExistence type="predicted"/>
<accession>A0AAN4Z1Q2</accession>
<organism evidence="1 2">
    <name type="scientific">Pristionchus mayeri</name>
    <dbReference type="NCBI Taxonomy" id="1317129"/>
    <lineage>
        <taxon>Eukaryota</taxon>
        <taxon>Metazoa</taxon>
        <taxon>Ecdysozoa</taxon>
        <taxon>Nematoda</taxon>
        <taxon>Chromadorea</taxon>
        <taxon>Rhabditida</taxon>
        <taxon>Rhabditina</taxon>
        <taxon>Diplogasteromorpha</taxon>
        <taxon>Diplogasteroidea</taxon>
        <taxon>Neodiplogasteridae</taxon>
        <taxon>Pristionchus</taxon>
    </lineage>
</organism>
<protein>
    <submittedName>
        <fullName evidence="1">Uncharacterized protein</fullName>
    </submittedName>
</protein>
<evidence type="ECO:0000313" key="2">
    <source>
        <dbReference type="Proteomes" id="UP001328107"/>
    </source>
</evidence>
<dbReference type="Proteomes" id="UP001328107">
    <property type="component" value="Unassembled WGS sequence"/>
</dbReference>
<dbReference type="EMBL" id="BTRK01000001">
    <property type="protein sequence ID" value="GMR32423.1"/>
    <property type="molecule type" value="Genomic_DNA"/>
</dbReference>
<feature type="non-terminal residue" evidence="1">
    <location>
        <position position="91"/>
    </location>
</feature>
<sequence>LTSSSQYHFGITAELLRSPQSDVPDFLLRPFHPSGQFDLPCGTLPQTPGRSTVPRTSLPVIAAHYVILAAHCLLPRPAIPQIDNHTVLFSR</sequence>
<keyword evidence="2" id="KW-1185">Reference proteome</keyword>
<feature type="non-terminal residue" evidence="1">
    <location>
        <position position="1"/>
    </location>
</feature>
<gene>
    <name evidence="1" type="ORF">PMAYCL1PPCAC_02618</name>
</gene>
<evidence type="ECO:0000313" key="1">
    <source>
        <dbReference type="EMBL" id="GMR32423.1"/>
    </source>
</evidence>
<name>A0AAN4Z1Q2_9BILA</name>
<comment type="caution">
    <text evidence="1">The sequence shown here is derived from an EMBL/GenBank/DDBJ whole genome shotgun (WGS) entry which is preliminary data.</text>
</comment>